<organism evidence="2 3">
    <name type="scientific">Hominiventricola aquisgranensis</name>
    <dbReference type="NCBI Taxonomy" id="3133164"/>
    <lineage>
        <taxon>Bacteria</taxon>
        <taxon>Bacillati</taxon>
        <taxon>Bacillota</taxon>
        <taxon>Clostridia</taxon>
        <taxon>Lachnospirales</taxon>
        <taxon>Lachnospiraceae</taxon>
        <taxon>Hominiventricola</taxon>
    </lineage>
</organism>
<dbReference type="Gene3D" id="3.40.50.11440">
    <property type="match status" value="1"/>
</dbReference>
<dbReference type="InterPro" id="IPR018657">
    <property type="entry name" value="LarA-like_N"/>
</dbReference>
<accession>A0ABV1HYH9</accession>
<keyword evidence="3" id="KW-1185">Reference proteome</keyword>
<dbReference type="Pfam" id="PF09861">
    <property type="entry name" value="Lar_N"/>
    <property type="match status" value="1"/>
</dbReference>
<dbReference type="Proteomes" id="UP001470288">
    <property type="component" value="Unassembled WGS sequence"/>
</dbReference>
<comment type="caution">
    <text evidence="2">The sequence shown here is derived from an EMBL/GenBank/DDBJ whole genome shotgun (WGS) entry which is preliminary data.</text>
</comment>
<dbReference type="EMBL" id="JBBMFC010000005">
    <property type="protein sequence ID" value="MEQ2577987.1"/>
    <property type="molecule type" value="Genomic_DNA"/>
</dbReference>
<sequence length="432" mass="47727">MEVTFGENMFGDLDYKSFPKMVKVKQVFDCPSVDDVEECVRREVAKPEINQLIKPGMQIAVLAGSRGIAHINTIIYTLIQELKKRGAEPFIVPAMASHGGATEKGQRLLLESYGITEETMGVEIRCNMDPELVGETDYGVKIYFDRNALAADGIIPVNRIKCHTAFRGKTESGLMKMMAIGAGKQKGAESLHSYGADKFATLLPDAYNVIRKKAKLMFGLGIVENAYEDTALIEAIPGATFQQREAELLVKANEWMSKIMIDHFDALLVNKTGKNYSGDGMDPNIMGRFAVPGMTGGPDYQRMALLDVSEESHGNAVGMGLADVIPQKLLAKADFRQMYMNAFTSKMVTPIVKIPIVAQTDQEAVGVMLRLCCRVEKGKEKVIAIKNTLDLNEIWVSEALLDEVKNDPRFEILSELEEIPFDAEGNCHLFDA</sequence>
<evidence type="ECO:0000259" key="1">
    <source>
        <dbReference type="Pfam" id="PF09861"/>
    </source>
</evidence>
<feature type="domain" description="LarA-like N-terminal" evidence="1">
    <location>
        <begin position="34"/>
        <end position="165"/>
    </location>
</feature>
<protein>
    <submittedName>
        <fullName evidence="2">Lactate racemase domain-containing protein</fullName>
    </submittedName>
</protein>
<reference evidence="2 3" key="1">
    <citation type="submission" date="2024-03" db="EMBL/GenBank/DDBJ databases">
        <title>Human intestinal bacterial collection.</title>
        <authorList>
            <person name="Pauvert C."/>
            <person name="Hitch T.C.A."/>
            <person name="Clavel T."/>
        </authorList>
    </citation>
    <scope>NUCLEOTIDE SEQUENCE [LARGE SCALE GENOMIC DNA]</scope>
    <source>
        <strain evidence="2 3">CLA-AA-H78B</strain>
    </source>
</reference>
<gene>
    <name evidence="2" type="ORF">WMO62_03895</name>
</gene>
<dbReference type="RefSeq" id="WP_349143868.1">
    <property type="nucleotide sequence ID" value="NZ_JBBMFC010000005.1"/>
</dbReference>
<evidence type="ECO:0000313" key="2">
    <source>
        <dbReference type="EMBL" id="MEQ2577987.1"/>
    </source>
</evidence>
<evidence type="ECO:0000313" key="3">
    <source>
        <dbReference type="Proteomes" id="UP001470288"/>
    </source>
</evidence>
<proteinExistence type="predicted"/>
<name>A0ABV1HYH9_9FIRM</name>